<name>A0A0A8Y811_ARUDO</name>
<dbReference type="EMBL" id="GBRH01276565">
    <property type="protein sequence ID" value="JAD21330.1"/>
    <property type="molecule type" value="Transcribed_RNA"/>
</dbReference>
<protein>
    <submittedName>
        <fullName evidence="1">Uncharacterized protein</fullName>
    </submittedName>
</protein>
<accession>A0A0A8Y811</accession>
<organism evidence="1">
    <name type="scientific">Arundo donax</name>
    <name type="common">Giant reed</name>
    <name type="synonym">Donax arundinaceus</name>
    <dbReference type="NCBI Taxonomy" id="35708"/>
    <lineage>
        <taxon>Eukaryota</taxon>
        <taxon>Viridiplantae</taxon>
        <taxon>Streptophyta</taxon>
        <taxon>Embryophyta</taxon>
        <taxon>Tracheophyta</taxon>
        <taxon>Spermatophyta</taxon>
        <taxon>Magnoliopsida</taxon>
        <taxon>Liliopsida</taxon>
        <taxon>Poales</taxon>
        <taxon>Poaceae</taxon>
        <taxon>PACMAD clade</taxon>
        <taxon>Arundinoideae</taxon>
        <taxon>Arundineae</taxon>
        <taxon>Arundo</taxon>
    </lineage>
</organism>
<dbReference type="AlphaFoldDB" id="A0A0A8Y811"/>
<evidence type="ECO:0000313" key="1">
    <source>
        <dbReference type="EMBL" id="JAD21330.1"/>
    </source>
</evidence>
<reference evidence="1" key="2">
    <citation type="journal article" date="2015" name="Data Brief">
        <title>Shoot transcriptome of the giant reed, Arundo donax.</title>
        <authorList>
            <person name="Barrero R.A."/>
            <person name="Guerrero F.D."/>
            <person name="Moolhuijzen P."/>
            <person name="Goolsby J.A."/>
            <person name="Tidwell J."/>
            <person name="Bellgard S.E."/>
            <person name="Bellgard M.I."/>
        </authorList>
    </citation>
    <scope>NUCLEOTIDE SEQUENCE</scope>
    <source>
        <tissue evidence="1">Shoot tissue taken approximately 20 cm above the soil surface</tissue>
    </source>
</reference>
<sequence>MYNRYKTHLLGQLIALSDIIKSVS</sequence>
<reference evidence="1" key="1">
    <citation type="submission" date="2014-09" db="EMBL/GenBank/DDBJ databases">
        <authorList>
            <person name="Magalhaes I.L.F."/>
            <person name="Oliveira U."/>
            <person name="Santos F.R."/>
            <person name="Vidigal T.H.D.A."/>
            <person name="Brescovit A.D."/>
            <person name="Santos A.J."/>
        </authorList>
    </citation>
    <scope>NUCLEOTIDE SEQUENCE</scope>
    <source>
        <tissue evidence="1">Shoot tissue taken approximately 20 cm above the soil surface</tissue>
    </source>
</reference>
<proteinExistence type="predicted"/>